<dbReference type="Pfam" id="PF03750">
    <property type="entry name" value="Csm2_III-A"/>
    <property type="match status" value="1"/>
</dbReference>
<name>A0A445MUB8_9BACT</name>
<reference evidence="7" key="1">
    <citation type="submission" date="2018-01" db="EMBL/GenBank/DDBJ databases">
        <authorList>
            <person name="Regsiter A."/>
            <person name="William W."/>
        </authorList>
    </citation>
    <scope>NUCLEOTIDE SEQUENCE</scope>
    <source>
        <strain evidence="7">TRIP AH-1</strain>
    </source>
</reference>
<comment type="function">
    <text evidence="1">This subunit may be involved in monitoring complementarity of crRNA and target RNA.</text>
</comment>
<evidence type="ECO:0000256" key="5">
    <source>
        <dbReference type="ARBA" id="ARBA00023118"/>
    </source>
</evidence>
<dbReference type="InterPro" id="IPR010149">
    <property type="entry name" value="CRISPR-assoc_prot_Csm2_III-A"/>
</dbReference>
<evidence type="ECO:0000256" key="2">
    <source>
        <dbReference type="ARBA" id="ARBA00006896"/>
    </source>
</evidence>
<evidence type="ECO:0000256" key="6">
    <source>
        <dbReference type="ARBA" id="ARBA00031723"/>
    </source>
</evidence>
<keyword evidence="4" id="KW-0694">RNA-binding</keyword>
<dbReference type="EMBL" id="OJIN01000073">
    <property type="protein sequence ID" value="SPD73002.1"/>
    <property type="molecule type" value="Genomic_DNA"/>
</dbReference>
<sequence length="133" mass="15423">MTKIDFWKDNKKESIDPALFSSKAEKLAVDIAKDNEHIKTMNKRTQIRKFYDEVVRLDMEAKAREGEWNNIAPLVHMITAKAAYARGRNLISDGFLEFIKHSVGQVNSPKDLSVFANFFEAFMGFYRLYNPKN</sequence>
<proteinExistence type="inferred from homology"/>
<dbReference type="GO" id="GO:0051607">
    <property type="term" value="P:defense response to virus"/>
    <property type="evidence" value="ECO:0007669"/>
    <property type="project" value="UniProtKB-KW"/>
</dbReference>
<evidence type="ECO:0000313" key="7">
    <source>
        <dbReference type="EMBL" id="SPD73002.1"/>
    </source>
</evidence>
<evidence type="ECO:0000256" key="3">
    <source>
        <dbReference type="ARBA" id="ARBA00016118"/>
    </source>
</evidence>
<comment type="similarity">
    <text evidence="2">Belongs to the CRISPR-associated Csm2 family.</text>
</comment>
<evidence type="ECO:0000256" key="4">
    <source>
        <dbReference type="ARBA" id="ARBA00022884"/>
    </source>
</evidence>
<protein>
    <recommendedName>
        <fullName evidence="3">CRISPR system Cms protein Csm2</fullName>
    </recommendedName>
    <alternativeName>
        <fullName evidence="6">CRISPR type III A-associated protein Csm2</fullName>
    </alternativeName>
</protein>
<accession>A0A445MUB8</accession>
<dbReference type="GO" id="GO:0003723">
    <property type="term" value="F:RNA binding"/>
    <property type="evidence" value="ECO:0007669"/>
    <property type="project" value="UniProtKB-KW"/>
</dbReference>
<keyword evidence="5" id="KW-0051">Antiviral defense</keyword>
<evidence type="ECO:0000256" key="1">
    <source>
        <dbReference type="ARBA" id="ARBA00003640"/>
    </source>
</evidence>
<dbReference type="NCBIfam" id="TIGR01870">
    <property type="entry name" value="cas_TM1810_Csm2"/>
    <property type="match status" value="1"/>
</dbReference>
<gene>
    <name evidence="7" type="ORF">PITCH_A1640012</name>
</gene>
<organism evidence="7">
    <name type="scientific">uncultured Desulfobacterium sp</name>
    <dbReference type="NCBI Taxonomy" id="201089"/>
    <lineage>
        <taxon>Bacteria</taxon>
        <taxon>Pseudomonadati</taxon>
        <taxon>Thermodesulfobacteriota</taxon>
        <taxon>Desulfobacteria</taxon>
        <taxon>Desulfobacterales</taxon>
        <taxon>Desulfobacteriaceae</taxon>
        <taxon>Desulfobacterium</taxon>
        <taxon>environmental samples</taxon>
    </lineage>
</organism>
<dbReference type="AlphaFoldDB" id="A0A445MUB8"/>